<gene>
    <name evidence="2" type="ORF">GGI48_30345</name>
</gene>
<sequence>MTRQRMLYTRIFWATLGAILATAVWLMTTGGRLPTVSSSHDQALSRTDAIAPAADCVDLSPSSSAATNDPCVPGPVLLPGMQVNRQVGPVMFVLVVDGHEARVNAQVSLGNAALTGLSMTAAAPSADFDLANGEGQRVWGSLGAFFCAPPNTSHLLADFTIENLRDSGKPVTQAYRGDLIRWQSPTTSVLARYRQPLLPDLQVTVELLDPYKADSSNALTAQVSFYYASDLIDRYTLMATATPVSLRQSSVGPVRIEGGLLDFRPATQEQQGQLSLDGTFQSGHNPPNHYVGSVADWSWIRGRADNCRG</sequence>
<evidence type="ECO:0000256" key="1">
    <source>
        <dbReference type="SAM" id="Phobius"/>
    </source>
</evidence>
<evidence type="ECO:0000313" key="2">
    <source>
        <dbReference type="EMBL" id="QNH77490.1"/>
    </source>
</evidence>
<name>A0A7G8YP92_9PSED</name>
<dbReference type="AlphaFoldDB" id="A0A7G8YP92"/>
<keyword evidence="1" id="KW-0472">Membrane</keyword>
<organism evidence="2 3">
    <name type="scientific">Pseudomonas protegens</name>
    <dbReference type="NCBI Taxonomy" id="380021"/>
    <lineage>
        <taxon>Bacteria</taxon>
        <taxon>Pseudomonadati</taxon>
        <taxon>Pseudomonadota</taxon>
        <taxon>Gammaproteobacteria</taxon>
        <taxon>Pseudomonadales</taxon>
        <taxon>Pseudomonadaceae</taxon>
        <taxon>Pseudomonas</taxon>
    </lineage>
</organism>
<keyword evidence="1" id="KW-1133">Transmembrane helix</keyword>
<protein>
    <submittedName>
        <fullName evidence="2">Uncharacterized protein</fullName>
    </submittedName>
</protein>
<dbReference type="RefSeq" id="WP_179601670.1">
    <property type="nucleotide sequence ID" value="NZ_CP060201.1"/>
</dbReference>
<accession>A0A7G8YP92</accession>
<feature type="transmembrane region" description="Helical" evidence="1">
    <location>
        <begin position="7"/>
        <end position="27"/>
    </location>
</feature>
<dbReference type="Proteomes" id="UP000515277">
    <property type="component" value="Chromosome"/>
</dbReference>
<evidence type="ECO:0000313" key="3">
    <source>
        <dbReference type="Proteomes" id="UP000515277"/>
    </source>
</evidence>
<dbReference type="EMBL" id="CP060201">
    <property type="protein sequence ID" value="QNH77490.1"/>
    <property type="molecule type" value="Genomic_DNA"/>
</dbReference>
<keyword evidence="1" id="KW-0812">Transmembrane</keyword>
<proteinExistence type="predicted"/>
<reference evidence="3" key="1">
    <citation type="journal article" date="2020" name="Microbiol. Resour. Announc.">
        <title>Complete genome sequences of four natural Pseudomonas isolates that catabolize a wide range of aromatic compounds relevant to lignin valorization.</title>
        <authorList>
            <person name="Hatmaker E.A."/>
            <person name="Presley G."/>
            <person name="Cannon O."/>
            <person name="Guss A.M."/>
            <person name="Elkins J.G."/>
        </authorList>
    </citation>
    <scope>NUCLEOTIDE SEQUENCE [LARGE SCALE GENOMIC DNA]</scope>
    <source>
        <strain evidence="3">H1F5C</strain>
    </source>
</reference>